<comment type="caution">
    <text evidence="1">The sequence shown here is derived from an EMBL/GenBank/DDBJ whole genome shotgun (WGS) entry which is preliminary data.</text>
</comment>
<evidence type="ECO:0000313" key="1">
    <source>
        <dbReference type="EMBL" id="MDU0206346.1"/>
    </source>
</evidence>
<accession>A0ABU3RPW8</accession>
<dbReference type="RefSeq" id="WP_056620528.1">
    <property type="nucleotide sequence ID" value="NZ_JAWCUD010000024.1"/>
</dbReference>
<organism evidence="1 2">
    <name type="scientific">Paenibacillus violae</name>
    <dbReference type="NCBI Taxonomy" id="3077234"/>
    <lineage>
        <taxon>Bacteria</taxon>
        <taxon>Bacillati</taxon>
        <taxon>Bacillota</taxon>
        <taxon>Bacilli</taxon>
        <taxon>Bacillales</taxon>
        <taxon>Paenibacillaceae</taxon>
        <taxon>Paenibacillus</taxon>
    </lineage>
</organism>
<evidence type="ECO:0000313" key="2">
    <source>
        <dbReference type="Proteomes" id="UP001260980"/>
    </source>
</evidence>
<name>A0ABU3RPW8_9BACL</name>
<keyword evidence="2" id="KW-1185">Reference proteome</keyword>
<sequence>MKFEIFDVVRLLKDFDDEGVLTGEVATIVEVYTLPREGYELEFVGEGGITKALFAVGPDDIELCI</sequence>
<protein>
    <submittedName>
        <fullName evidence="1">DUF4926 domain-containing protein</fullName>
    </submittedName>
</protein>
<dbReference type="EMBL" id="JAWCUD010000024">
    <property type="protein sequence ID" value="MDU0206346.1"/>
    <property type="molecule type" value="Genomic_DNA"/>
</dbReference>
<proteinExistence type="predicted"/>
<dbReference type="Pfam" id="PF16277">
    <property type="entry name" value="DUF4926"/>
    <property type="match status" value="1"/>
</dbReference>
<dbReference type="InterPro" id="IPR032568">
    <property type="entry name" value="DUF4926"/>
</dbReference>
<gene>
    <name evidence="1" type="ORF">RQP52_35340</name>
</gene>
<reference evidence="1 2" key="1">
    <citation type="submission" date="2023-10" db="EMBL/GenBank/DDBJ databases">
        <title>Paenibacillus strain PFR10 Genome sequencing and assembly.</title>
        <authorList>
            <person name="Kim I."/>
        </authorList>
    </citation>
    <scope>NUCLEOTIDE SEQUENCE [LARGE SCALE GENOMIC DNA]</scope>
    <source>
        <strain evidence="1 2">PFR10</strain>
    </source>
</reference>
<dbReference type="Proteomes" id="UP001260980">
    <property type="component" value="Unassembled WGS sequence"/>
</dbReference>